<dbReference type="OrthoDB" id="5319641at2759"/>
<evidence type="ECO:0000313" key="3">
    <source>
        <dbReference type="EMBL" id="TVY80639.1"/>
    </source>
</evidence>
<gene>
    <name evidence="3" type="primary">sge1_0</name>
    <name evidence="3" type="ORF">LSUE1_G005150</name>
</gene>
<sequence>MASASPLSPTFFGHIASTQDALLLFEACLSGALNHVARRPHDRERASLIKSGNVFIYEEHSSGIKRWTDGVPWSPSRILGNFLVYRELERPFPPGEKKRAMKRRKRSPGISKAPEPFGTSYGAAAAASSYIDSSNSLSKETERSLIGSLVDSYGFKEEGLVKKTVSVTVGGVSHHLVSYYTVADVMGNKFNTPTKEPRFQHIIPRPDLITKQNFRTPIDEVDSMDRMDDRTVYSAYPYVRNGYEMTNQSIIHRTMSLPTPQISYPTSGIYNNYAMAASSVPYDGLPSNHSSSAYSGQFAPLSGIYPAPKTENYEMGGYGRQHRYNSVIGISPDPNRSQVPPLTTNFANRPSNIEQNGSVDSGVSSVSTDSKLSNDSGYASRGFFGLRENASTPQNYSNQKSLPIPVQHAPYERPAHSYSGAESPGLKENMWPMGNASAGHGHYMSQQWASTGTS</sequence>
<proteinExistence type="inferred from homology"/>
<dbReference type="InterPro" id="IPR018608">
    <property type="entry name" value="Gti1/Pac2"/>
</dbReference>
<dbReference type="PANTHER" id="PTHR28027:SF2">
    <property type="entry name" value="TRANSCRIPTIONAL REGULATOR MIT1"/>
    <property type="match status" value="1"/>
</dbReference>
<dbReference type="GO" id="GO:0003677">
    <property type="term" value="F:DNA binding"/>
    <property type="evidence" value="ECO:0007669"/>
    <property type="project" value="TreeGrafter"/>
</dbReference>
<comment type="similarity">
    <text evidence="1">Belongs to the MIT1/WOR1 family.</text>
</comment>
<reference evidence="3 4" key="1">
    <citation type="submission" date="2018-05" db="EMBL/GenBank/DDBJ databases">
        <title>Genome sequencing and assembly of the regulated plant pathogen Lachnellula willkommii and related sister species for the development of diagnostic species identification markers.</title>
        <authorList>
            <person name="Giroux E."/>
            <person name="Bilodeau G."/>
        </authorList>
    </citation>
    <scope>NUCLEOTIDE SEQUENCE [LARGE SCALE GENOMIC DNA]</scope>
    <source>
        <strain evidence="3 4">CBS 268.59</strain>
    </source>
</reference>
<dbReference type="Pfam" id="PF09729">
    <property type="entry name" value="Gti1_Pac2"/>
    <property type="match status" value="1"/>
</dbReference>
<dbReference type="EMBL" id="QGMK01000641">
    <property type="protein sequence ID" value="TVY80639.1"/>
    <property type="molecule type" value="Genomic_DNA"/>
</dbReference>
<feature type="compositionally biased region" description="Low complexity" evidence="2">
    <location>
        <begin position="358"/>
        <end position="374"/>
    </location>
</feature>
<feature type="region of interest" description="Disordered" evidence="2">
    <location>
        <begin position="94"/>
        <end position="114"/>
    </location>
</feature>
<protein>
    <submittedName>
        <fullName evidence="3">Global transcription regulator sge1</fullName>
    </submittedName>
</protein>
<evidence type="ECO:0000313" key="4">
    <source>
        <dbReference type="Proteomes" id="UP000469558"/>
    </source>
</evidence>
<dbReference type="AlphaFoldDB" id="A0A8T9C4L7"/>
<accession>A0A8T9C4L7</accession>
<feature type="region of interest" description="Disordered" evidence="2">
    <location>
        <begin position="348"/>
        <end position="374"/>
    </location>
</feature>
<evidence type="ECO:0000256" key="2">
    <source>
        <dbReference type="SAM" id="MobiDB-lite"/>
    </source>
</evidence>
<dbReference type="PANTHER" id="PTHR28027">
    <property type="entry name" value="TRANSCRIPTIONAL REGULATOR MIT1"/>
    <property type="match status" value="1"/>
</dbReference>
<organism evidence="3 4">
    <name type="scientific">Lachnellula suecica</name>
    <dbReference type="NCBI Taxonomy" id="602035"/>
    <lineage>
        <taxon>Eukaryota</taxon>
        <taxon>Fungi</taxon>
        <taxon>Dikarya</taxon>
        <taxon>Ascomycota</taxon>
        <taxon>Pezizomycotina</taxon>
        <taxon>Leotiomycetes</taxon>
        <taxon>Helotiales</taxon>
        <taxon>Lachnaceae</taxon>
        <taxon>Lachnellula</taxon>
    </lineage>
</organism>
<name>A0A8T9C4L7_9HELO</name>
<comment type="caution">
    <text evidence="3">The sequence shown here is derived from an EMBL/GenBank/DDBJ whole genome shotgun (WGS) entry which is preliminary data.</text>
</comment>
<keyword evidence="4" id="KW-1185">Reference proteome</keyword>
<feature type="compositionally biased region" description="Polar residues" evidence="2">
    <location>
        <begin position="348"/>
        <end position="357"/>
    </location>
</feature>
<dbReference type="Proteomes" id="UP000469558">
    <property type="component" value="Unassembled WGS sequence"/>
</dbReference>
<evidence type="ECO:0000256" key="1">
    <source>
        <dbReference type="ARBA" id="ARBA00008359"/>
    </source>
</evidence>